<keyword evidence="1" id="KW-0285">Flavoprotein</keyword>
<organism evidence="4 5">
    <name type="scientific">Gallibacterium anatis</name>
    <dbReference type="NCBI Taxonomy" id="750"/>
    <lineage>
        <taxon>Bacteria</taxon>
        <taxon>Pseudomonadati</taxon>
        <taxon>Pseudomonadota</taxon>
        <taxon>Gammaproteobacteria</taxon>
        <taxon>Pasteurellales</taxon>
        <taxon>Pasteurellaceae</taxon>
        <taxon>Gallibacterium</taxon>
    </lineage>
</organism>
<dbReference type="GO" id="GO:0016491">
    <property type="term" value="F:oxidoreductase activity"/>
    <property type="evidence" value="ECO:0007669"/>
    <property type="project" value="InterPro"/>
</dbReference>
<evidence type="ECO:0000256" key="1">
    <source>
        <dbReference type="ARBA" id="ARBA00022630"/>
    </source>
</evidence>
<dbReference type="SUPFAM" id="SSF52218">
    <property type="entry name" value="Flavoproteins"/>
    <property type="match status" value="1"/>
</dbReference>
<gene>
    <name evidence="4" type="ORF">QV03_00800</name>
</gene>
<dbReference type="AlphaFoldDB" id="A0A1A7PGX2"/>
<proteinExistence type="predicted"/>
<protein>
    <recommendedName>
        <fullName evidence="3">NADPH-dependent FMN reductase-like domain-containing protein</fullName>
    </recommendedName>
</protein>
<accession>A0A1A7PGX2</accession>
<feature type="domain" description="NADPH-dependent FMN reductase-like" evidence="3">
    <location>
        <begin position="6"/>
        <end position="109"/>
    </location>
</feature>
<sequence length="156" mass="17969">MLSQKNIAFINASANKDGNTADYAKRLLAGHRYQQINLIDYKLYPLGANFPDDQFQTVYQQLAQYDVLVIGTPVYWHTVSGALKVFIDRLYNEDDNKLKGKTLIFIAQGFDPTPVSIEQMDYMIKRFANKYDLKLVGIAHSLSDIEQIKQRMDRKN</sequence>
<evidence type="ECO:0000256" key="2">
    <source>
        <dbReference type="ARBA" id="ARBA00022643"/>
    </source>
</evidence>
<reference evidence="4 5" key="1">
    <citation type="submission" date="2014-11" db="EMBL/GenBank/DDBJ databases">
        <title>Pan-genome of Gallibacterium spp.</title>
        <authorList>
            <person name="Kudirkiene E."/>
            <person name="Bojesen A.M."/>
        </authorList>
    </citation>
    <scope>NUCLEOTIDE SEQUENCE [LARGE SCALE GENOMIC DNA]</scope>
    <source>
        <strain evidence="4 5">F 279</strain>
    </source>
</reference>
<dbReference type="Gene3D" id="3.40.50.360">
    <property type="match status" value="1"/>
</dbReference>
<name>A0A1A7PGX2_9PAST</name>
<dbReference type="InterPro" id="IPR005025">
    <property type="entry name" value="FMN_Rdtase-like_dom"/>
</dbReference>
<dbReference type="EMBL" id="JTJO01000005">
    <property type="protein sequence ID" value="OBX01006.1"/>
    <property type="molecule type" value="Genomic_DNA"/>
</dbReference>
<dbReference type="OrthoDB" id="9798454at2"/>
<dbReference type="PANTHER" id="PTHR43278">
    <property type="entry name" value="NAD(P)H-DEPENDENT FMN-CONTAINING OXIDOREDUCTASE YWQN-RELATED"/>
    <property type="match status" value="1"/>
</dbReference>
<dbReference type="Proteomes" id="UP000092643">
    <property type="component" value="Unassembled WGS sequence"/>
</dbReference>
<evidence type="ECO:0000313" key="4">
    <source>
        <dbReference type="EMBL" id="OBX01006.1"/>
    </source>
</evidence>
<dbReference type="InterPro" id="IPR029039">
    <property type="entry name" value="Flavoprotein-like_sf"/>
</dbReference>
<dbReference type="Pfam" id="PF03358">
    <property type="entry name" value="FMN_red"/>
    <property type="match status" value="1"/>
</dbReference>
<dbReference type="InterPro" id="IPR051796">
    <property type="entry name" value="ISF_SsuE-like"/>
</dbReference>
<evidence type="ECO:0000259" key="3">
    <source>
        <dbReference type="Pfam" id="PF03358"/>
    </source>
</evidence>
<comment type="caution">
    <text evidence="4">The sequence shown here is derived from an EMBL/GenBank/DDBJ whole genome shotgun (WGS) entry which is preliminary data.</text>
</comment>
<evidence type="ECO:0000313" key="5">
    <source>
        <dbReference type="Proteomes" id="UP000092643"/>
    </source>
</evidence>
<keyword evidence="2" id="KW-0288">FMN</keyword>
<dbReference type="RefSeq" id="WP_039081161.1">
    <property type="nucleotide sequence ID" value="NZ_JTJN01000039.1"/>
</dbReference>
<dbReference type="PANTHER" id="PTHR43278:SF4">
    <property type="entry name" value="NAD(P)H-DEPENDENT FMN-CONTAINING OXIDOREDUCTASE YWQN-RELATED"/>
    <property type="match status" value="1"/>
</dbReference>
<dbReference type="PATRIC" id="fig|750.21.peg.1508"/>